<feature type="signal peptide" evidence="1">
    <location>
        <begin position="1"/>
        <end position="23"/>
    </location>
</feature>
<protein>
    <submittedName>
        <fullName evidence="2">Uncharacterized protein</fullName>
    </submittedName>
</protein>
<keyword evidence="3" id="KW-1185">Reference proteome</keyword>
<accession>A0A212TB24</accession>
<organism evidence="2 3">
    <name type="scientific">Hymenobacter gelipurpurascens</name>
    <dbReference type="NCBI Taxonomy" id="89968"/>
    <lineage>
        <taxon>Bacteria</taxon>
        <taxon>Pseudomonadati</taxon>
        <taxon>Bacteroidota</taxon>
        <taxon>Cytophagia</taxon>
        <taxon>Cytophagales</taxon>
        <taxon>Hymenobacteraceae</taxon>
        <taxon>Hymenobacter</taxon>
    </lineage>
</organism>
<proteinExistence type="predicted"/>
<evidence type="ECO:0000256" key="1">
    <source>
        <dbReference type="SAM" id="SignalP"/>
    </source>
</evidence>
<name>A0A212TB24_9BACT</name>
<dbReference type="PROSITE" id="PS51257">
    <property type="entry name" value="PROKAR_LIPOPROTEIN"/>
    <property type="match status" value="1"/>
</dbReference>
<gene>
    <name evidence="2" type="ORF">SAMN06265337_0832</name>
</gene>
<dbReference type="Proteomes" id="UP000198131">
    <property type="component" value="Unassembled WGS sequence"/>
</dbReference>
<sequence>MKTFTISSSTLLLWSLATLFSCDSPSGKQSVTMQSSQQDSSTVATIDDCPNSDDFDADAGALFESIQKAKGLTKNHRNGRPHLAGNCNRGRAYYFKKEIVQTIMEQDSAVGIRIYNTRDGGDKDGVIIVAVNRKGKDLLGSIPNKGASIAKFASYRMGETDMKCPHNCDLDSPLNKD</sequence>
<dbReference type="EMBL" id="FYEW01000001">
    <property type="protein sequence ID" value="SNC63229.1"/>
    <property type="molecule type" value="Genomic_DNA"/>
</dbReference>
<evidence type="ECO:0000313" key="2">
    <source>
        <dbReference type="EMBL" id="SNC63229.1"/>
    </source>
</evidence>
<reference evidence="3" key="1">
    <citation type="submission" date="2017-06" db="EMBL/GenBank/DDBJ databases">
        <authorList>
            <person name="Varghese N."/>
            <person name="Submissions S."/>
        </authorList>
    </citation>
    <scope>NUCLEOTIDE SEQUENCE [LARGE SCALE GENOMIC DNA]</scope>
    <source>
        <strain evidence="3">DSM 11116</strain>
    </source>
</reference>
<feature type="chain" id="PRO_5011302500" evidence="1">
    <location>
        <begin position="24"/>
        <end position="177"/>
    </location>
</feature>
<dbReference type="AlphaFoldDB" id="A0A212TB24"/>
<keyword evidence="1" id="KW-0732">Signal</keyword>
<evidence type="ECO:0000313" key="3">
    <source>
        <dbReference type="Proteomes" id="UP000198131"/>
    </source>
</evidence>